<gene>
    <name evidence="2" type="ORF">FF124_18895</name>
</gene>
<dbReference type="Pfam" id="PF13472">
    <property type="entry name" value="Lipase_GDSL_2"/>
    <property type="match status" value="1"/>
</dbReference>
<dbReference type="OrthoDB" id="8355047at2"/>
<keyword evidence="3" id="KW-1185">Reference proteome</keyword>
<name>A0A5C4JM17_9HYPH</name>
<dbReference type="Proteomes" id="UP000307874">
    <property type="component" value="Unassembled WGS sequence"/>
</dbReference>
<dbReference type="SUPFAM" id="SSF52266">
    <property type="entry name" value="SGNH hydrolase"/>
    <property type="match status" value="1"/>
</dbReference>
<dbReference type="InterPro" id="IPR013830">
    <property type="entry name" value="SGNH_hydro"/>
</dbReference>
<dbReference type="AlphaFoldDB" id="A0A5C4JM17"/>
<dbReference type="EMBL" id="VCLB01000011">
    <property type="protein sequence ID" value="TNB46221.1"/>
    <property type="molecule type" value="Genomic_DNA"/>
</dbReference>
<comment type="caution">
    <text evidence="2">The sequence shown here is derived from an EMBL/GenBank/DDBJ whole genome shotgun (WGS) entry which is preliminary data.</text>
</comment>
<sequence length="208" mass="22948">MFDFPSPLATNRYEDDVVGILARLQRGPLPARPIAFYGSSSFRLWGTMVQDLQCLDVVNLGFGGGTNLSGRHYLEKLLVPLKPERVALYFGENDIANDGLTGLSTFRNLEALVGDIRRRLPDAAVFVLSTKQSPTRWIYADAVDHYNSLASDWCESSGAATFVDVSGVLLGENGRPMGRYYQPDFIHLNAGGYTLWSDILRGVPDLLS</sequence>
<dbReference type="GO" id="GO:0016788">
    <property type="term" value="F:hydrolase activity, acting on ester bonds"/>
    <property type="evidence" value="ECO:0007669"/>
    <property type="project" value="UniProtKB-ARBA"/>
</dbReference>
<dbReference type="Gene3D" id="3.40.50.1110">
    <property type="entry name" value="SGNH hydrolase"/>
    <property type="match status" value="1"/>
</dbReference>
<proteinExistence type="predicted"/>
<evidence type="ECO:0000259" key="1">
    <source>
        <dbReference type="Pfam" id="PF13472"/>
    </source>
</evidence>
<dbReference type="InterPro" id="IPR036514">
    <property type="entry name" value="SGNH_hydro_sf"/>
</dbReference>
<accession>A0A5C4JM17</accession>
<feature type="domain" description="SGNH hydrolase-type esterase" evidence="1">
    <location>
        <begin position="41"/>
        <end position="194"/>
    </location>
</feature>
<dbReference type="RefSeq" id="WP_138750037.1">
    <property type="nucleotide sequence ID" value="NZ_VCLB01000011.1"/>
</dbReference>
<evidence type="ECO:0000313" key="2">
    <source>
        <dbReference type="EMBL" id="TNB46221.1"/>
    </source>
</evidence>
<reference evidence="2 3" key="1">
    <citation type="submission" date="2019-06" db="EMBL/GenBank/DDBJ databases">
        <title>Martelella lutilitoris sp. nov., isolated from a tidal mudflat.</title>
        <authorList>
            <person name="Kim Y.-J."/>
        </authorList>
    </citation>
    <scope>NUCLEOTIDE SEQUENCE [LARGE SCALE GENOMIC DNA]</scope>
    <source>
        <strain evidence="2 3">GH2-6</strain>
    </source>
</reference>
<evidence type="ECO:0000313" key="3">
    <source>
        <dbReference type="Proteomes" id="UP000307874"/>
    </source>
</evidence>
<protein>
    <submittedName>
        <fullName evidence="2">Lysophospholipase</fullName>
    </submittedName>
</protein>
<organism evidence="2 3">
    <name type="scientific">Martelella lutilitoris</name>
    <dbReference type="NCBI Taxonomy" id="2583532"/>
    <lineage>
        <taxon>Bacteria</taxon>
        <taxon>Pseudomonadati</taxon>
        <taxon>Pseudomonadota</taxon>
        <taxon>Alphaproteobacteria</taxon>
        <taxon>Hyphomicrobiales</taxon>
        <taxon>Aurantimonadaceae</taxon>
        <taxon>Martelella</taxon>
    </lineage>
</organism>